<dbReference type="SUPFAM" id="SSF52833">
    <property type="entry name" value="Thioredoxin-like"/>
    <property type="match status" value="1"/>
</dbReference>
<sequence>MRLTLVRIFYLMLPLACFSQISSNPYVTLVEKKSGKRLQLFAKNTDSIPYAVFLRVTTKDYRRTSKRPILKEIPGNSTQLLKTLIVLDGKEGHYDATFIVNEVTTSLTMRKTHDQFNLKINDAKLEKTILMYSNSNCELCNQAIEILGENAFNFENYNLETNIEASKSLKSELDISSLQGLKFPILKIEDQIYTNVDSRKKFIEILKVHFE</sequence>
<name>A0A5C7BBC5_9FLAO</name>
<dbReference type="AlphaFoldDB" id="A0A5C7BBC5"/>
<dbReference type="Gene3D" id="3.40.30.10">
    <property type="entry name" value="Glutaredoxin"/>
    <property type="match status" value="1"/>
</dbReference>
<dbReference type="Pfam" id="PF00462">
    <property type="entry name" value="Glutaredoxin"/>
    <property type="match status" value="1"/>
</dbReference>
<dbReference type="OrthoDB" id="1144044at2"/>
<dbReference type="RefSeq" id="WP_147231959.1">
    <property type="nucleotide sequence ID" value="NZ_VOSB01000022.1"/>
</dbReference>
<dbReference type="EMBL" id="VOSB01000022">
    <property type="protein sequence ID" value="TXE15968.1"/>
    <property type="molecule type" value="Genomic_DNA"/>
</dbReference>
<feature type="signal peptide" evidence="1">
    <location>
        <begin position="1"/>
        <end position="19"/>
    </location>
</feature>
<accession>A0A5C7BBC5</accession>
<protein>
    <recommendedName>
        <fullName evidence="2">Glutaredoxin domain-containing protein</fullName>
    </recommendedName>
</protein>
<dbReference type="PROSITE" id="PS51354">
    <property type="entry name" value="GLUTAREDOXIN_2"/>
    <property type="match status" value="1"/>
</dbReference>
<dbReference type="InterPro" id="IPR036249">
    <property type="entry name" value="Thioredoxin-like_sf"/>
</dbReference>
<dbReference type="STRING" id="1123037.GCA_000425305_03086"/>
<evidence type="ECO:0000259" key="2">
    <source>
        <dbReference type="Pfam" id="PF00462"/>
    </source>
</evidence>
<evidence type="ECO:0000313" key="3">
    <source>
        <dbReference type="EMBL" id="TXE15968.1"/>
    </source>
</evidence>
<gene>
    <name evidence="3" type="ORF">ES692_14525</name>
</gene>
<dbReference type="InterPro" id="IPR002109">
    <property type="entry name" value="Glutaredoxin"/>
</dbReference>
<keyword evidence="4" id="KW-1185">Reference proteome</keyword>
<evidence type="ECO:0000313" key="4">
    <source>
        <dbReference type="Proteomes" id="UP000321938"/>
    </source>
</evidence>
<dbReference type="Proteomes" id="UP000321938">
    <property type="component" value="Unassembled WGS sequence"/>
</dbReference>
<proteinExistence type="predicted"/>
<feature type="domain" description="Glutaredoxin" evidence="2">
    <location>
        <begin position="129"/>
        <end position="174"/>
    </location>
</feature>
<keyword evidence="1" id="KW-0732">Signal</keyword>
<reference evidence="3 4" key="1">
    <citation type="submission" date="2019-08" db="EMBL/GenBank/DDBJ databases">
        <title>Genome of Psychroserpens burtonensis ACAM 167.</title>
        <authorList>
            <person name="Bowman J.P."/>
        </authorList>
    </citation>
    <scope>NUCLEOTIDE SEQUENCE [LARGE SCALE GENOMIC DNA]</scope>
    <source>
        <strain evidence="3 4">ACAM 167</strain>
    </source>
</reference>
<evidence type="ECO:0000256" key="1">
    <source>
        <dbReference type="SAM" id="SignalP"/>
    </source>
</evidence>
<feature type="chain" id="PRO_5023089802" description="Glutaredoxin domain-containing protein" evidence="1">
    <location>
        <begin position="20"/>
        <end position="211"/>
    </location>
</feature>
<organism evidence="3 4">
    <name type="scientific">Psychroserpens burtonensis</name>
    <dbReference type="NCBI Taxonomy" id="49278"/>
    <lineage>
        <taxon>Bacteria</taxon>
        <taxon>Pseudomonadati</taxon>
        <taxon>Bacteroidota</taxon>
        <taxon>Flavobacteriia</taxon>
        <taxon>Flavobacteriales</taxon>
        <taxon>Flavobacteriaceae</taxon>
        <taxon>Psychroserpens</taxon>
    </lineage>
</organism>
<comment type="caution">
    <text evidence="3">The sequence shown here is derived from an EMBL/GenBank/DDBJ whole genome shotgun (WGS) entry which is preliminary data.</text>
</comment>